<organism evidence="2 3">
    <name type="scientific">Arabidopsis thaliana</name>
    <name type="common">Mouse-ear cress</name>
    <dbReference type="NCBI Taxonomy" id="3702"/>
    <lineage>
        <taxon>Eukaryota</taxon>
        <taxon>Viridiplantae</taxon>
        <taxon>Streptophyta</taxon>
        <taxon>Embryophyta</taxon>
        <taxon>Tracheophyta</taxon>
        <taxon>Spermatophyta</taxon>
        <taxon>Magnoliopsida</taxon>
        <taxon>eudicotyledons</taxon>
        <taxon>Gunneridae</taxon>
        <taxon>Pentapetalae</taxon>
        <taxon>rosids</taxon>
        <taxon>malvids</taxon>
        <taxon>Brassicales</taxon>
        <taxon>Brassicaceae</taxon>
        <taxon>Camelineae</taxon>
        <taxon>Arabidopsis</taxon>
    </lineage>
</organism>
<name>A0A178V2A9_ARATH</name>
<sequence length="78" mass="8841">MQQRKLTEESEHMQALLCVDNFACACSPLFLSVAYLCLLDLSLSLSLKFGLDISFFDRFLSSRLLCTFASDVYKTNAF</sequence>
<gene>
    <name evidence="2" type="ordered locus">AXX17_At4g35500</name>
</gene>
<protein>
    <submittedName>
        <fullName evidence="2">MIR156B</fullName>
    </submittedName>
</protein>
<keyword evidence="1" id="KW-0812">Transmembrane</keyword>
<dbReference type="AlphaFoldDB" id="A0A178V2A9"/>
<keyword evidence="1" id="KW-1133">Transmembrane helix</keyword>
<comment type="caution">
    <text evidence="2">The sequence shown here is derived from an EMBL/GenBank/DDBJ whole genome shotgun (WGS) entry which is preliminary data.</text>
</comment>
<dbReference type="Proteomes" id="UP000078284">
    <property type="component" value="Chromosome 4"/>
</dbReference>
<dbReference type="EMBL" id="LUHQ01000004">
    <property type="protein sequence ID" value="OAO99830.1"/>
    <property type="molecule type" value="Genomic_DNA"/>
</dbReference>
<feature type="transmembrane region" description="Helical" evidence="1">
    <location>
        <begin position="12"/>
        <end position="38"/>
    </location>
</feature>
<evidence type="ECO:0000313" key="2">
    <source>
        <dbReference type="EMBL" id="OAO99830.1"/>
    </source>
</evidence>
<evidence type="ECO:0000256" key="1">
    <source>
        <dbReference type="SAM" id="Phobius"/>
    </source>
</evidence>
<accession>A0A178V2A9</accession>
<reference evidence="3" key="1">
    <citation type="journal article" date="2016" name="Proc. Natl. Acad. Sci. U.S.A.">
        <title>Chromosome-level assembly of Arabidopsis thaliana Ler reveals the extent of translocation and inversion polymorphisms.</title>
        <authorList>
            <person name="Zapata L."/>
            <person name="Ding J."/>
            <person name="Willing E.M."/>
            <person name="Hartwig B."/>
            <person name="Bezdan D."/>
            <person name="Jiao W.B."/>
            <person name="Patel V."/>
            <person name="Velikkakam James G."/>
            <person name="Koornneef M."/>
            <person name="Ossowski S."/>
            <person name="Schneeberger K."/>
        </authorList>
    </citation>
    <scope>NUCLEOTIDE SEQUENCE [LARGE SCALE GENOMIC DNA]</scope>
    <source>
        <strain evidence="3">cv. Landsberg erecta</strain>
    </source>
</reference>
<proteinExistence type="predicted"/>
<keyword evidence="1" id="KW-0472">Membrane</keyword>
<evidence type="ECO:0000313" key="3">
    <source>
        <dbReference type="Proteomes" id="UP000078284"/>
    </source>
</evidence>